<sequence>MQAKEEFKNAIEEATPTLERDLGWGDYLKNLFKKLANIVMSAVRCGGEPSTFFAIERSSLAQAVDAAKTPLDNAAGEDLDLGSAP</sequence>
<reference evidence="1" key="1">
    <citation type="submission" date="2021-11" db="EMBL/GenBank/DDBJ databases">
        <title>Legionella maioricencis sp. nov., a new species isolated from hot water samples in Mallorca.</title>
        <authorList>
            <person name="Crespi S."/>
            <person name="Drasar V."/>
            <person name="Salva-Serra F."/>
            <person name="Jaen-Luchoro D."/>
            <person name="Pineiro-Iglesias B."/>
            <person name="Aliaga F."/>
            <person name="Fernandez-Juarez V."/>
            <person name="Coll G."/>
            <person name="Moore E.R.B."/>
            <person name="Bennasar-Figueras A."/>
        </authorList>
    </citation>
    <scope>NUCLEOTIDE SEQUENCE</scope>
    <source>
        <strain evidence="1">HCPI-6</strain>
    </source>
</reference>
<name>A0A9X2CYX4_9GAMM</name>
<evidence type="ECO:0008006" key="3">
    <source>
        <dbReference type="Google" id="ProtNLM"/>
    </source>
</evidence>
<protein>
    <recommendedName>
        <fullName evidence="3">Dot/Icm secretion system substrate</fullName>
    </recommendedName>
</protein>
<organism evidence="1 2">
    <name type="scientific">Legionella maioricensis</name>
    <dbReference type="NCBI Taxonomy" id="2896528"/>
    <lineage>
        <taxon>Bacteria</taxon>
        <taxon>Pseudomonadati</taxon>
        <taxon>Pseudomonadota</taxon>
        <taxon>Gammaproteobacteria</taxon>
        <taxon>Legionellales</taxon>
        <taxon>Legionellaceae</taxon>
        <taxon>Legionella</taxon>
    </lineage>
</organism>
<dbReference type="RefSeq" id="WP_250420594.1">
    <property type="nucleotide sequence ID" value="NZ_JAJKBJ010000002.1"/>
</dbReference>
<dbReference type="Proteomes" id="UP001139721">
    <property type="component" value="Unassembled WGS sequence"/>
</dbReference>
<dbReference type="EMBL" id="JAJKBJ010000002">
    <property type="protein sequence ID" value="MCL9683088.1"/>
    <property type="molecule type" value="Genomic_DNA"/>
</dbReference>
<evidence type="ECO:0000313" key="1">
    <source>
        <dbReference type="EMBL" id="MCL9683088.1"/>
    </source>
</evidence>
<comment type="caution">
    <text evidence="1">The sequence shown here is derived from an EMBL/GenBank/DDBJ whole genome shotgun (WGS) entry which is preliminary data.</text>
</comment>
<keyword evidence="2" id="KW-1185">Reference proteome</keyword>
<accession>A0A9X2CYX4</accession>
<proteinExistence type="predicted"/>
<gene>
    <name evidence="1" type="ORF">LOX96_03180</name>
</gene>
<dbReference type="AlphaFoldDB" id="A0A9X2CYX4"/>
<evidence type="ECO:0000313" key="2">
    <source>
        <dbReference type="Proteomes" id="UP001139721"/>
    </source>
</evidence>